<keyword evidence="2" id="KW-1185">Reference proteome</keyword>
<dbReference type="EMBL" id="CP017833">
    <property type="protein sequence ID" value="AOZ97948.1"/>
    <property type="molecule type" value="Genomic_DNA"/>
</dbReference>
<gene>
    <name evidence="1" type="ORF">bhn_IV002</name>
</gene>
<evidence type="ECO:0000313" key="1">
    <source>
        <dbReference type="EMBL" id="AOZ97948.1"/>
    </source>
</evidence>
<protein>
    <submittedName>
        <fullName evidence="1">Uncharacterized protein</fullName>
    </submittedName>
</protein>
<geneLocation type="plasmid" evidence="2">
    <name>pnp6</name>
</geneLocation>
<evidence type="ECO:0000313" key="2">
    <source>
        <dbReference type="Proteomes" id="UP000179284"/>
    </source>
</evidence>
<reference evidence="2" key="1">
    <citation type="submission" date="2016-10" db="EMBL/GenBank/DDBJ databases">
        <title>The complete genome sequence of the rumen bacterium Butyrivibrio hungatei MB2003.</title>
        <authorList>
            <person name="Palevich N."/>
            <person name="Kelly W.J."/>
            <person name="Leahy S.C."/>
            <person name="Altermann E."/>
            <person name="Rakonjac J."/>
            <person name="Attwood G.T."/>
        </authorList>
    </citation>
    <scope>NUCLEOTIDE SEQUENCE [LARGE SCALE GENOMIC DNA]</scope>
    <source>
        <strain evidence="2">MB2003</strain>
        <plasmid evidence="2">Plasmid pnp6</plasmid>
    </source>
</reference>
<sequence length="143" mass="17196">MNIAQIEYADWLIFGAIEKLGLEYAPDQVLSANKVMIKCLYISDKAELQQDNTILGRFKRWKERNEPTNLFEEVNQNQDCTQLAEDICNDLMRFYEMTPRIYYVWLLRNWGIFDNAIVEKAKRWKANDCNYQDDIEPSWYEKY</sequence>
<dbReference type="AlphaFoldDB" id="A0A1D9P5T9"/>
<dbReference type="KEGG" id="bhu:bhn_IV002"/>
<proteinExistence type="predicted"/>
<keyword evidence="1" id="KW-0614">Plasmid</keyword>
<dbReference type="Proteomes" id="UP000179284">
    <property type="component" value="Plasmid pNP6"/>
</dbReference>
<organism evidence="1 2">
    <name type="scientific">Butyrivibrio hungatei</name>
    <dbReference type="NCBI Taxonomy" id="185008"/>
    <lineage>
        <taxon>Bacteria</taxon>
        <taxon>Bacillati</taxon>
        <taxon>Bacillota</taxon>
        <taxon>Clostridia</taxon>
        <taxon>Lachnospirales</taxon>
        <taxon>Lachnospiraceae</taxon>
        <taxon>Butyrivibrio</taxon>
    </lineage>
</organism>
<name>A0A1D9P5T9_9FIRM</name>
<accession>A0A1D9P5T9</accession>